<accession>A0A1J5QEY2</accession>
<dbReference type="SUPFAM" id="SSF55729">
    <property type="entry name" value="Acyl-CoA N-acyltransferases (Nat)"/>
    <property type="match status" value="1"/>
</dbReference>
<name>A0A1J5QEY2_9ZZZZ</name>
<comment type="caution">
    <text evidence="1">The sequence shown here is derived from an EMBL/GenBank/DDBJ whole genome shotgun (WGS) entry which is preliminary data.</text>
</comment>
<gene>
    <name evidence="1" type="ORF">GALL_362100</name>
</gene>
<dbReference type="AlphaFoldDB" id="A0A1J5QEY2"/>
<protein>
    <submittedName>
        <fullName evidence="1">Uncharacterized protein</fullName>
    </submittedName>
</protein>
<dbReference type="InterPro" id="IPR016181">
    <property type="entry name" value="Acyl_CoA_acyltransferase"/>
</dbReference>
<proteinExistence type="predicted"/>
<dbReference type="Pfam" id="PF13527">
    <property type="entry name" value="Acetyltransf_9"/>
    <property type="match status" value="1"/>
</dbReference>
<dbReference type="Gene3D" id="3.40.630.30">
    <property type="match status" value="1"/>
</dbReference>
<sequence length="331" mass="37186">MASDSSLQNNSANQGVRITSLVRPENENDFLDLFQAAFRHQMPPELLRWKYCGLVSPGMLVKQDGLPVAFYGGMPRAINLLGTPVMAVQIGDVMVHPRQRGILSRKGLFFQVASSFLEHFVGDGKTFPVAFGFPSERAFRLAAHLGLYERVGELMQVSWPALKARPSYKFLIRPINPDQDVAAVDRLWLEMADALQDQIIGVRDWSYVQQRYLQHPAFTYQIYLVSSRWTGVPVGIFVIRVHEDTVELLDMIAPPQRLSILVHCLRRVAWGLGKPRVHAWITNQNARLLAGGAGEIASTGITIPHNKWTSGIPASKILDRWWLMGGDTDFN</sequence>
<reference evidence="1" key="1">
    <citation type="submission" date="2016-10" db="EMBL/GenBank/DDBJ databases">
        <title>Sequence of Gallionella enrichment culture.</title>
        <authorList>
            <person name="Poehlein A."/>
            <person name="Muehling M."/>
            <person name="Daniel R."/>
        </authorList>
    </citation>
    <scope>NUCLEOTIDE SEQUENCE</scope>
</reference>
<evidence type="ECO:0000313" key="1">
    <source>
        <dbReference type="EMBL" id="OIQ82016.1"/>
    </source>
</evidence>
<dbReference type="EMBL" id="MLJW01000854">
    <property type="protein sequence ID" value="OIQ82016.1"/>
    <property type="molecule type" value="Genomic_DNA"/>
</dbReference>
<organism evidence="1">
    <name type="scientific">mine drainage metagenome</name>
    <dbReference type="NCBI Taxonomy" id="410659"/>
    <lineage>
        <taxon>unclassified sequences</taxon>
        <taxon>metagenomes</taxon>
        <taxon>ecological metagenomes</taxon>
    </lineage>
</organism>